<dbReference type="InterPro" id="IPR015897">
    <property type="entry name" value="CHK_kinase-like"/>
</dbReference>
<sequence length="198" mass="22770">MEGQEQAANLYYSKIDHVTEIYADLCKPKTDALNVLNHGDLWVNNILFKHSDSGEVKDAKFIDFQTLRWGSPVSDLLYFIWTSANEEVREHRQTELYSLYRQTLNSSLEQLGCLERLSDHELEDQLRAASDYVLLVIGGTLPYMMCDADEVVNTEDLSAEDFKTGKCDEVLAKLFNSRRFKAALPKIMEQFQTWVSSK</sequence>
<accession>A0A1B6J2K0</accession>
<dbReference type="EMBL" id="GECU01014281">
    <property type="protein sequence ID" value="JAS93425.1"/>
    <property type="molecule type" value="Transcribed_RNA"/>
</dbReference>
<dbReference type="InterPro" id="IPR004119">
    <property type="entry name" value="EcKL"/>
</dbReference>
<dbReference type="Gene3D" id="3.90.1200.10">
    <property type="match status" value="1"/>
</dbReference>
<dbReference type="AlphaFoldDB" id="A0A1B6J2K0"/>
<dbReference type="InterPro" id="IPR011009">
    <property type="entry name" value="Kinase-like_dom_sf"/>
</dbReference>
<dbReference type="Pfam" id="PF02958">
    <property type="entry name" value="EcKL"/>
    <property type="match status" value="1"/>
</dbReference>
<gene>
    <name evidence="2" type="ORF">g.34607</name>
</gene>
<dbReference type="SUPFAM" id="SSF56112">
    <property type="entry name" value="Protein kinase-like (PK-like)"/>
    <property type="match status" value="1"/>
</dbReference>
<feature type="domain" description="CHK kinase-like" evidence="1">
    <location>
        <begin position="1"/>
        <end position="110"/>
    </location>
</feature>
<reference evidence="2" key="1">
    <citation type="submission" date="2015-11" db="EMBL/GenBank/DDBJ databases">
        <title>De novo transcriptome assembly of four potential Pierce s Disease insect vectors from Arizona vineyards.</title>
        <authorList>
            <person name="Tassone E.E."/>
        </authorList>
    </citation>
    <scope>NUCLEOTIDE SEQUENCE</scope>
</reference>
<evidence type="ECO:0000259" key="1">
    <source>
        <dbReference type="SMART" id="SM00587"/>
    </source>
</evidence>
<organism evidence="2">
    <name type="scientific">Homalodisca liturata</name>
    <dbReference type="NCBI Taxonomy" id="320908"/>
    <lineage>
        <taxon>Eukaryota</taxon>
        <taxon>Metazoa</taxon>
        <taxon>Ecdysozoa</taxon>
        <taxon>Arthropoda</taxon>
        <taxon>Hexapoda</taxon>
        <taxon>Insecta</taxon>
        <taxon>Pterygota</taxon>
        <taxon>Neoptera</taxon>
        <taxon>Paraneoptera</taxon>
        <taxon>Hemiptera</taxon>
        <taxon>Auchenorrhyncha</taxon>
        <taxon>Membracoidea</taxon>
        <taxon>Cicadellidae</taxon>
        <taxon>Cicadellinae</taxon>
        <taxon>Proconiini</taxon>
        <taxon>Homalodisca</taxon>
    </lineage>
</organism>
<protein>
    <recommendedName>
        <fullName evidence="1">CHK kinase-like domain-containing protein</fullName>
    </recommendedName>
</protein>
<dbReference type="PANTHER" id="PTHR11012:SF47">
    <property type="entry name" value="GH22833P"/>
    <property type="match status" value="1"/>
</dbReference>
<dbReference type="SMART" id="SM00587">
    <property type="entry name" value="CHK"/>
    <property type="match status" value="1"/>
</dbReference>
<name>A0A1B6J2K0_9HEMI</name>
<dbReference type="PANTHER" id="PTHR11012">
    <property type="entry name" value="PROTEIN KINASE-LIKE DOMAIN-CONTAINING"/>
    <property type="match status" value="1"/>
</dbReference>
<proteinExistence type="predicted"/>
<evidence type="ECO:0000313" key="2">
    <source>
        <dbReference type="EMBL" id="JAS93425.1"/>
    </source>
</evidence>